<dbReference type="EMBL" id="JAIWYP010000013">
    <property type="protein sequence ID" value="KAH3715608.1"/>
    <property type="molecule type" value="Genomic_DNA"/>
</dbReference>
<dbReference type="AlphaFoldDB" id="A0A9D4HFB1"/>
<reference evidence="1" key="1">
    <citation type="journal article" date="2019" name="bioRxiv">
        <title>The Genome of the Zebra Mussel, Dreissena polymorpha: A Resource for Invasive Species Research.</title>
        <authorList>
            <person name="McCartney M.A."/>
            <person name="Auch B."/>
            <person name="Kono T."/>
            <person name="Mallez S."/>
            <person name="Zhang Y."/>
            <person name="Obille A."/>
            <person name="Becker A."/>
            <person name="Abrahante J.E."/>
            <person name="Garbe J."/>
            <person name="Badalamenti J.P."/>
            <person name="Herman A."/>
            <person name="Mangelson H."/>
            <person name="Liachko I."/>
            <person name="Sullivan S."/>
            <person name="Sone E.D."/>
            <person name="Koren S."/>
            <person name="Silverstein K.A.T."/>
            <person name="Beckman K.B."/>
            <person name="Gohl D.M."/>
        </authorList>
    </citation>
    <scope>NUCLEOTIDE SEQUENCE</scope>
    <source>
        <strain evidence="1">Duluth1</strain>
        <tissue evidence="1">Whole animal</tissue>
    </source>
</reference>
<dbReference type="Proteomes" id="UP000828390">
    <property type="component" value="Unassembled WGS sequence"/>
</dbReference>
<accession>A0A9D4HFB1</accession>
<organism evidence="1 2">
    <name type="scientific">Dreissena polymorpha</name>
    <name type="common">Zebra mussel</name>
    <name type="synonym">Mytilus polymorpha</name>
    <dbReference type="NCBI Taxonomy" id="45954"/>
    <lineage>
        <taxon>Eukaryota</taxon>
        <taxon>Metazoa</taxon>
        <taxon>Spiralia</taxon>
        <taxon>Lophotrochozoa</taxon>
        <taxon>Mollusca</taxon>
        <taxon>Bivalvia</taxon>
        <taxon>Autobranchia</taxon>
        <taxon>Heteroconchia</taxon>
        <taxon>Euheterodonta</taxon>
        <taxon>Imparidentia</taxon>
        <taxon>Neoheterodontei</taxon>
        <taxon>Myida</taxon>
        <taxon>Dreissenoidea</taxon>
        <taxon>Dreissenidae</taxon>
        <taxon>Dreissena</taxon>
    </lineage>
</organism>
<evidence type="ECO:0000313" key="2">
    <source>
        <dbReference type="Proteomes" id="UP000828390"/>
    </source>
</evidence>
<comment type="caution">
    <text evidence="1">The sequence shown here is derived from an EMBL/GenBank/DDBJ whole genome shotgun (WGS) entry which is preliminary data.</text>
</comment>
<reference evidence="1" key="2">
    <citation type="submission" date="2020-11" db="EMBL/GenBank/DDBJ databases">
        <authorList>
            <person name="McCartney M.A."/>
            <person name="Auch B."/>
            <person name="Kono T."/>
            <person name="Mallez S."/>
            <person name="Becker A."/>
            <person name="Gohl D.M."/>
            <person name="Silverstein K.A.T."/>
            <person name="Koren S."/>
            <person name="Bechman K.B."/>
            <person name="Herman A."/>
            <person name="Abrahante J.E."/>
            <person name="Garbe J."/>
        </authorList>
    </citation>
    <scope>NUCLEOTIDE SEQUENCE</scope>
    <source>
        <strain evidence="1">Duluth1</strain>
        <tissue evidence="1">Whole animal</tissue>
    </source>
</reference>
<proteinExistence type="predicted"/>
<sequence length="56" mass="6145">MLRIRRDLILSSLPNNVMLEPGGNSLKTVPFTVEFLYGGRIQAAITADGKNRSSLL</sequence>
<keyword evidence="2" id="KW-1185">Reference proteome</keyword>
<gene>
    <name evidence="1" type="ORF">DPMN_058320</name>
</gene>
<protein>
    <submittedName>
        <fullName evidence="1">Uncharacterized protein</fullName>
    </submittedName>
</protein>
<evidence type="ECO:0000313" key="1">
    <source>
        <dbReference type="EMBL" id="KAH3715608.1"/>
    </source>
</evidence>
<name>A0A9D4HFB1_DREPO</name>